<dbReference type="Proteomes" id="UP000268014">
    <property type="component" value="Unassembled WGS sequence"/>
</dbReference>
<organism evidence="4">
    <name type="scientific">Haemonchus placei</name>
    <name type="common">Barber's pole worm</name>
    <dbReference type="NCBI Taxonomy" id="6290"/>
    <lineage>
        <taxon>Eukaryota</taxon>
        <taxon>Metazoa</taxon>
        <taxon>Ecdysozoa</taxon>
        <taxon>Nematoda</taxon>
        <taxon>Chromadorea</taxon>
        <taxon>Rhabditida</taxon>
        <taxon>Rhabditina</taxon>
        <taxon>Rhabditomorpha</taxon>
        <taxon>Strongyloidea</taxon>
        <taxon>Trichostrongylidae</taxon>
        <taxon>Haemonchus</taxon>
    </lineage>
</organism>
<dbReference type="WBParaSite" id="HPLM_0000283401-mRNA-1">
    <property type="protein sequence ID" value="HPLM_0000283401-mRNA-1"/>
    <property type="gene ID" value="HPLM_0000283401"/>
</dbReference>
<evidence type="ECO:0000256" key="1">
    <source>
        <dbReference type="SAM" id="Phobius"/>
    </source>
</evidence>
<evidence type="ECO:0000313" key="4">
    <source>
        <dbReference type="WBParaSite" id="HPLM_0000283401-mRNA-1"/>
    </source>
</evidence>
<feature type="transmembrane region" description="Helical" evidence="1">
    <location>
        <begin position="6"/>
        <end position="30"/>
    </location>
</feature>
<evidence type="ECO:0000313" key="2">
    <source>
        <dbReference type="EMBL" id="VDO17120.1"/>
    </source>
</evidence>
<keyword evidence="3" id="KW-1185">Reference proteome</keyword>
<keyword evidence="1" id="KW-0472">Membrane</keyword>
<gene>
    <name evidence="2" type="ORF">HPLM_LOCUS2828</name>
</gene>
<name>A0A0N4VZW0_HAEPC</name>
<dbReference type="EMBL" id="UZAF01007087">
    <property type="protein sequence ID" value="VDO17120.1"/>
    <property type="molecule type" value="Genomic_DNA"/>
</dbReference>
<dbReference type="STRING" id="6290.A0A0N4VZW0"/>
<keyword evidence="1" id="KW-1133">Transmembrane helix</keyword>
<dbReference type="AlphaFoldDB" id="A0A0N4VZW0"/>
<evidence type="ECO:0000313" key="3">
    <source>
        <dbReference type="Proteomes" id="UP000268014"/>
    </source>
</evidence>
<sequence length="53" mass="5897">MIIDRLLLYVFFGITVGGTCGILFSAPYVFQGVNQRAVLDRLIDLYKSGGNRD</sequence>
<proteinExistence type="predicted"/>
<reference evidence="2 3" key="2">
    <citation type="submission" date="2018-11" db="EMBL/GenBank/DDBJ databases">
        <authorList>
            <consortium name="Pathogen Informatics"/>
        </authorList>
    </citation>
    <scope>NUCLEOTIDE SEQUENCE [LARGE SCALE GENOMIC DNA]</scope>
    <source>
        <strain evidence="2 3">MHpl1</strain>
    </source>
</reference>
<protein>
    <submittedName>
        <fullName evidence="2 4">Uncharacterized protein</fullName>
    </submittedName>
</protein>
<reference evidence="4" key="1">
    <citation type="submission" date="2017-02" db="UniProtKB">
        <authorList>
            <consortium name="WormBaseParasite"/>
        </authorList>
    </citation>
    <scope>IDENTIFICATION</scope>
</reference>
<keyword evidence="1" id="KW-0812">Transmembrane</keyword>
<dbReference type="OrthoDB" id="5975154at2759"/>
<accession>A0A0N4VZW0</accession>